<evidence type="ECO:0000313" key="2">
    <source>
        <dbReference type="Proteomes" id="UP001054837"/>
    </source>
</evidence>
<keyword evidence="2" id="KW-1185">Reference proteome</keyword>
<proteinExistence type="predicted"/>
<evidence type="ECO:0000313" key="1">
    <source>
        <dbReference type="EMBL" id="GIY63161.1"/>
    </source>
</evidence>
<name>A0AAV4UZ55_9ARAC</name>
<reference evidence="1 2" key="1">
    <citation type="submission" date="2021-06" db="EMBL/GenBank/DDBJ databases">
        <title>Caerostris darwini draft genome.</title>
        <authorList>
            <person name="Kono N."/>
            <person name="Arakawa K."/>
        </authorList>
    </citation>
    <scope>NUCLEOTIDE SEQUENCE [LARGE SCALE GENOMIC DNA]</scope>
</reference>
<gene>
    <name evidence="1" type="ORF">CDAR_492621</name>
</gene>
<organism evidence="1 2">
    <name type="scientific">Caerostris darwini</name>
    <dbReference type="NCBI Taxonomy" id="1538125"/>
    <lineage>
        <taxon>Eukaryota</taxon>
        <taxon>Metazoa</taxon>
        <taxon>Ecdysozoa</taxon>
        <taxon>Arthropoda</taxon>
        <taxon>Chelicerata</taxon>
        <taxon>Arachnida</taxon>
        <taxon>Araneae</taxon>
        <taxon>Araneomorphae</taxon>
        <taxon>Entelegynae</taxon>
        <taxon>Araneoidea</taxon>
        <taxon>Araneidae</taxon>
        <taxon>Caerostris</taxon>
    </lineage>
</organism>
<accession>A0AAV4UZ55</accession>
<sequence length="70" mass="7785">MLLAITESPPHSIPNERFSTCPLVTSTGEYRGLCGVGLNEDLTDWKHYAIKRGSVCNGNIRKSLCEKRYG</sequence>
<dbReference type="EMBL" id="BPLQ01012162">
    <property type="protein sequence ID" value="GIY63161.1"/>
    <property type="molecule type" value="Genomic_DNA"/>
</dbReference>
<dbReference type="Proteomes" id="UP001054837">
    <property type="component" value="Unassembled WGS sequence"/>
</dbReference>
<protein>
    <submittedName>
        <fullName evidence="1">Uncharacterized protein</fullName>
    </submittedName>
</protein>
<comment type="caution">
    <text evidence="1">The sequence shown here is derived from an EMBL/GenBank/DDBJ whole genome shotgun (WGS) entry which is preliminary data.</text>
</comment>
<dbReference type="AlphaFoldDB" id="A0AAV4UZ55"/>